<evidence type="ECO:0000256" key="4">
    <source>
        <dbReference type="ARBA" id="ARBA00022729"/>
    </source>
</evidence>
<evidence type="ECO:0000313" key="19">
    <source>
        <dbReference type="Ensembl" id="ENSCCRP00015067598.1"/>
    </source>
</evidence>
<proteinExistence type="inferred from homology"/>
<dbReference type="CDD" id="cd00063">
    <property type="entry name" value="FN3"/>
    <property type="match status" value="3"/>
</dbReference>
<dbReference type="Gene3D" id="2.60.40.10">
    <property type="entry name" value="Immunoglobulins"/>
    <property type="match status" value="7"/>
</dbReference>
<dbReference type="PRINTS" id="PR00453">
    <property type="entry name" value="VWFADOMAIN"/>
</dbReference>
<dbReference type="GO" id="GO:0005615">
    <property type="term" value="C:extracellular space"/>
    <property type="evidence" value="ECO:0007669"/>
    <property type="project" value="TreeGrafter"/>
</dbReference>
<comment type="subunit">
    <text evidence="14">Trimer of identical chains each containing 190 kDa of non-triple-helical sequences.</text>
</comment>
<name>A0A8C1ZBX7_CYPCA</name>
<evidence type="ECO:0000256" key="10">
    <source>
        <dbReference type="ARBA" id="ARBA00023180"/>
    </source>
</evidence>
<evidence type="ECO:0000256" key="9">
    <source>
        <dbReference type="ARBA" id="ARBA00023157"/>
    </source>
</evidence>
<keyword evidence="4" id="KW-0732">Signal</keyword>
<comment type="function">
    <text evidence="13">Type XII collagen interacts with type I collagen-containing fibrils, the COL1 domain could be associated with the surface of the fibrils, and the COL2 and NC3 domains may be localized in the perifibrillar matrix.</text>
</comment>
<evidence type="ECO:0000256" key="1">
    <source>
        <dbReference type="ARBA" id="ARBA00004498"/>
    </source>
</evidence>
<feature type="domain" description="Fibronectin type-III" evidence="18">
    <location>
        <begin position="513"/>
        <end position="610"/>
    </location>
</feature>
<keyword evidence="7" id="KW-0654">Proteoglycan</keyword>
<keyword evidence="11" id="KW-0379">Hydroxylation</keyword>
<dbReference type="SUPFAM" id="SSF49899">
    <property type="entry name" value="Concanavalin A-like lectins/glucanases"/>
    <property type="match status" value="1"/>
</dbReference>
<keyword evidence="5" id="KW-0677">Repeat</keyword>
<organism evidence="19 20">
    <name type="scientific">Cyprinus carpio</name>
    <name type="common">Common carp</name>
    <dbReference type="NCBI Taxonomy" id="7962"/>
    <lineage>
        <taxon>Eukaryota</taxon>
        <taxon>Metazoa</taxon>
        <taxon>Chordata</taxon>
        <taxon>Craniata</taxon>
        <taxon>Vertebrata</taxon>
        <taxon>Euteleostomi</taxon>
        <taxon>Actinopterygii</taxon>
        <taxon>Neopterygii</taxon>
        <taxon>Teleostei</taxon>
        <taxon>Ostariophysi</taxon>
        <taxon>Cypriniformes</taxon>
        <taxon>Cyprinidae</taxon>
        <taxon>Cyprininae</taxon>
        <taxon>Cyprinus</taxon>
    </lineage>
</organism>
<reference evidence="19" key="1">
    <citation type="submission" date="2025-08" db="UniProtKB">
        <authorList>
            <consortium name="Ensembl"/>
        </authorList>
    </citation>
    <scope>IDENTIFICATION</scope>
</reference>
<dbReference type="FunFam" id="2.60.120.200:FF:000008">
    <property type="entry name" value="Collagen type XII alpha 1 chain"/>
    <property type="match status" value="1"/>
</dbReference>
<evidence type="ECO:0000259" key="18">
    <source>
        <dbReference type="PROSITE" id="PS50853"/>
    </source>
</evidence>
<evidence type="ECO:0000256" key="8">
    <source>
        <dbReference type="ARBA" id="ARBA00023119"/>
    </source>
</evidence>
<evidence type="ECO:0000256" key="14">
    <source>
        <dbReference type="ARBA" id="ARBA00064391"/>
    </source>
</evidence>
<dbReference type="PROSITE" id="PS50234">
    <property type="entry name" value="VWFA"/>
    <property type="match status" value="2"/>
</dbReference>
<dbReference type="FunFam" id="2.60.40.10:FF:000121">
    <property type="entry name" value="Collagen type XII alpha 1 chain"/>
    <property type="match status" value="1"/>
</dbReference>
<dbReference type="InterPro" id="IPR013320">
    <property type="entry name" value="ConA-like_dom_sf"/>
</dbReference>
<dbReference type="SUPFAM" id="SSF49265">
    <property type="entry name" value="Fibronectin type III"/>
    <property type="match status" value="7"/>
</dbReference>
<keyword evidence="6" id="KW-0130">Cell adhesion</keyword>
<keyword evidence="2" id="KW-0964">Secreted</keyword>
<dbReference type="SMART" id="SM00327">
    <property type="entry name" value="VWA"/>
    <property type="match status" value="2"/>
</dbReference>
<dbReference type="PANTHER" id="PTHR24020:SF85">
    <property type="entry name" value="COLLAGEN ALPHA-1(XII) CHAIN ISOFORM X1"/>
    <property type="match status" value="1"/>
</dbReference>
<dbReference type="InterPro" id="IPR003961">
    <property type="entry name" value="FN3_dom"/>
</dbReference>
<dbReference type="Gene3D" id="3.40.50.410">
    <property type="entry name" value="von Willebrand factor, type A domain"/>
    <property type="match status" value="2"/>
</dbReference>
<evidence type="ECO:0000313" key="20">
    <source>
        <dbReference type="Proteomes" id="UP000694700"/>
    </source>
</evidence>
<dbReference type="InterPro" id="IPR002035">
    <property type="entry name" value="VWF_A"/>
</dbReference>
<evidence type="ECO:0000256" key="15">
    <source>
        <dbReference type="ARBA" id="ARBA00067989"/>
    </source>
</evidence>
<protein>
    <recommendedName>
        <fullName evidence="15">Collagen alpha-1(XII) chain</fullName>
    </recommendedName>
</protein>
<evidence type="ECO:0000256" key="5">
    <source>
        <dbReference type="ARBA" id="ARBA00022737"/>
    </source>
</evidence>
<evidence type="ECO:0000256" key="12">
    <source>
        <dbReference type="ARBA" id="ARBA00049648"/>
    </source>
</evidence>
<feature type="compositionally biased region" description="Low complexity" evidence="16">
    <location>
        <begin position="608"/>
        <end position="618"/>
    </location>
</feature>
<evidence type="ECO:0000256" key="6">
    <source>
        <dbReference type="ARBA" id="ARBA00022889"/>
    </source>
</evidence>
<dbReference type="FunFam" id="2.60.40.10:FF:000234">
    <property type="entry name" value="Collagen, type XII, alpha 1"/>
    <property type="match status" value="1"/>
</dbReference>
<comment type="similarity">
    <text evidence="12">Belongs to the fibril-associated collagens with interrupted helices (FACIT) family.</text>
</comment>
<accession>A0A8C1ZBX7</accession>
<evidence type="ECO:0000256" key="2">
    <source>
        <dbReference type="ARBA" id="ARBA00022525"/>
    </source>
</evidence>
<dbReference type="GO" id="GO:0007155">
    <property type="term" value="P:cell adhesion"/>
    <property type="evidence" value="ECO:0007669"/>
    <property type="project" value="UniProtKB-KW"/>
</dbReference>
<dbReference type="CDD" id="cd01482">
    <property type="entry name" value="vWA_collagen_alphaI-XII-like"/>
    <property type="match status" value="2"/>
</dbReference>
<dbReference type="GO" id="GO:0035987">
    <property type="term" value="P:endodermal cell differentiation"/>
    <property type="evidence" value="ECO:0007669"/>
    <property type="project" value="TreeGrafter"/>
</dbReference>
<evidence type="ECO:0000259" key="17">
    <source>
        <dbReference type="PROSITE" id="PS50234"/>
    </source>
</evidence>
<evidence type="ECO:0000256" key="16">
    <source>
        <dbReference type="SAM" id="MobiDB-lite"/>
    </source>
</evidence>
<dbReference type="PANTHER" id="PTHR24020">
    <property type="entry name" value="COLLAGEN ALPHA"/>
    <property type="match status" value="1"/>
</dbReference>
<dbReference type="SMART" id="SM00210">
    <property type="entry name" value="TSPN"/>
    <property type="match status" value="1"/>
</dbReference>
<keyword evidence="10" id="KW-0325">Glycoprotein</keyword>
<dbReference type="Proteomes" id="UP000694700">
    <property type="component" value="Unplaced"/>
</dbReference>
<feature type="domain" description="Fibronectin type-III" evidence="18">
    <location>
        <begin position="705"/>
        <end position="794"/>
    </location>
</feature>
<comment type="subcellular location">
    <subcellularLocation>
        <location evidence="1">Secreted</location>
        <location evidence="1">Extracellular space</location>
        <location evidence="1">Extracellular matrix</location>
    </subcellularLocation>
</comment>
<dbReference type="InterPro" id="IPR036116">
    <property type="entry name" value="FN3_sf"/>
</dbReference>
<dbReference type="GO" id="GO:0005614">
    <property type="term" value="C:interstitial matrix"/>
    <property type="evidence" value="ECO:0007669"/>
    <property type="project" value="UniProtKB-ARBA"/>
</dbReference>
<dbReference type="PROSITE" id="PS50853">
    <property type="entry name" value="FN3"/>
    <property type="match status" value="3"/>
</dbReference>
<evidence type="ECO:0000256" key="11">
    <source>
        <dbReference type="ARBA" id="ARBA00023278"/>
    </source>
</evidence>
<keyword evidence="8" id="KW-0176">Collagen</keyword>
<evidence type="ECO:0000256" key="3">
    <source>
        <dbReference type="ARBA" id="ARBA00022530"/>
    </source>
</evidence>
<sequence>SACYNQSFSFHLATYLGKKKMLSSRNEHEIKVFSKSVMLISYCSVNVLFLFAVSMCTCLFPVSHRSPAELSSAISRHYTITSKLLLAFLAGVLLAENQCKTTAKADIVLLVDGSWSIGRLNFKTIRTFIGRMVGVFDIGPDKVQIGLAQYSGDPKTEWHLNAHATRESLQEAVANLPYKGGNTMTGMALNYILQNNFKPNVGMRPDSRKIGVLVTDGKSQDEIVVNSQRLRDSGIELYAIGVKNADENELRSIASDPDEIHMYNVNDFSFLLDIVDDLTVNLCNSVKGPGTVTVALRSSLGDYRTPTDLVTSEVTHYSFRATWMPPDEPVEKFRIEYVPAAGGKTEVMFADGEENTVVLVNLTPMTEYIVRVYGVIGEESSEPLKGTETTLPLPAVTSMTVYDEAITSMRVRWELVSGASGYLLNYNTINLRVDAEMNDVQLMQLLPNTAYSISLFALHGEAASEPLIDRGVTLPLPPSGKLKISEATHSSMRLTWDAAPGNVRKYIITYKREDGELKEVIKMYPTVNSLRVRWDPADGDVRQYNVIYVPVAGGASSMTQVSGMSTNTILRNLQPNTEYRVTVIPVYPDAEGKKQSENGKTSVADGVSPSLLKSSLSSTPATPRGQLRCEHICLHRISWMFVNTLVFVLSKQWSSPQVLVPGNINSAFLDQLIPDTPYSVNVMAVYPDGEGPGIDGKGKTLPRAGPRNMRNLRVSDEWYTRFRVSWDPAPTPVMGYKLVYQPTDESLEVYVGDITSYTLHNLLPGTTYDVQVYAQYDGGVSIPLTGQGTTLYLNVTNLETYDVGYDRFCVRWTPHRAATSYRIKLNPLDRQQEITITAGQSQYCFEGLSPDSLYNATVFVQTPNLEGPGVSTRERTREFRLYPEISRYSSALCKGAKADVTFLIDGSWSIGDDSFSKVVKFIFSVVGAFDIIGPSGMQVSFVQYSDDAKTEFKLNTYNDKGNALSALNLIGYKGGNTKTGVALKHVYEKVFTLDSGMRRNVPKVVVAVTDGRSQDEVSKNAAKLQQAGYSVFVVGVADVDFVELQNIASKPSERHVFVVDDFDAFSSIQDNLVTFICETATSSCPLIYVNGFTSPGFRMLEAFNLTEKMYASTKGVSMEPGSFNSYTAYRLHKNAFLNQPSSYIHPDGLPSTYTIILMFRLLPDSPTEAFDIWQVSDKNYKPETGVTIDPSAQTVSFYNKDTTGEIQRATFKNDQVKRIFHGSFHKLHILVSSKSVKLNLDCQEVAEKEIKPAGNTSMDGFQVLGKMSKSIGSKGESATFQLQMFDIVCSLGWTSRDRCCDLPSMVRENFKKASRDQLSVTPAVHKLQLSFDATKYFSIAPINF</sequence>
<feature type="domain" description="Fibronectin type-III" evidence="18">
    <location>
        <begin position="305"/>
        <end position="394"/>
    </location>
</feature>
<dbReference type="InterPro" id="IPR048287">
    <property type="entry name" value="TSPN-like_N"/>
</dbReference>
<dbReference type="InterPro" id="IPR036465">
    <property type="entry name" value="vWFA_dom_sf"/>
</dbReference>
<keyword evidence="3" id="KW-0272">Extracellular matrix</keyword>
<feature type="region of interest" description="Disordered" evidence="16">
    <location>
        <begin position="590"/>
        <end position="624"/>
    </location>
</feature>
<dbReference type="FunFam" id="3.40.50.410:FF:000001">
    <property type="entry name" value="Collagen, type XII, alpha 1"/>
    <property type="match status" value="2"/>
</dbReference>
<dbReference type="FunFam" id="2.60.40.10:FF:000489">
    <property type="entry name" value="collagen alpha-1(XII) chain isoform X1"/>
    <property type="match status" value="1"/>
</dbReference>
<keyword evidence="9" id="KW-1015">Disulfide bond</keyword>
<dbReference type="SMART" id="SM00060">
    <property type="entry name" value="FN3"/>
    <property type="match status" value="6"/>
</dbReference>
<dbReference type="GO" id="GO:0005581">
    <property type="term" value="C:collagen trimer"/>
    <property type="evidence" value="ECO:0007669"/>
    <property type="project" value="UniProtKB-KW"/>
</dbReference>
<dbReference type="InterPro" id="IPR013783">
    <property type="entry name" value="Ig-like_fold"/>
</dbReference>
<dbReference type="Ensembl" id="ENSCCRT00015069789.1">
    <property type="protein sequence ID" value="ENSCCRP00015067598.1"/>
    <property type="gene ID" value="ENSCCRG00015027392.1"/>
</dbReference>
<dbReference type="FunFam" id="2.60.40.10:FF:000480">
    <property type="entry name" value="Collagen, type XII, alpha 1"/>
    <property type="match status" value="1"/>
</dbReference>
<evidence type="ECO:0000256" key="13">
    <source>
        <dbReference type="ARBA" id="ARBA00053577"/>
    </source>
</evidence>
<dbReference type="Pfam" id="PF00041">
    <property type="entry name" value="fn3"/>
    <property type="match status" value="4"/>
</dbReference>
<dbReference type="FunFam" id="2.60.40.10:FF:000018">
    <property type="entry name" value="collagen alpha-1(XII) chain isoform X1"/>
    <property type="match status" value="1"/>
</dbReference>
<feature type="domain" description="VWFA" evidence="17">
    <location>
        <begin position="106"/>
        <end position="278"/>
    </location>
</feature>
<feature type="domain" description="VWFA" evidence="17">
    <location>
        <begin position="899"/>
        <end position="1072"/>
    </location>
</feature>
<dbReference type="InterPro" id="IPR050525">
    <property type="entry name" value="ECM_Assembly_Org"/>
</dbReference>
<evidence type="ECO:0000256" key="7">
    <source>
        <dbReference type="ARBA" id="ARBA00022974"/>
    </source>
</evidence>
<dbReference type="SUPFAM" id="SSF53300">
    <property type="entry name" value="vWA-like"/>
    <property type="match status" value="2"/>
</dbReference>
<dbReference type="Pfam" id="PF00092">
    <property type="entry name" value="VWA"/>
    <property type="match status" value="2"/>
</dbReference>
<dbReference type="Gene3D" id="2.60.120.200">
    <property type="match status" value="1"/>
</dbReference>